<dbReference type="VEuPathDB" id="FungiDB:ACLA_080620"/>
<organism evidence="3 4">
    <name type="scientific">Aspergillus clavatus (strain ATCC 1007 / CBS 513.65 / DSM 816 / NCTC 3887 / NRRL 1 / QM 1276 / 107)</name>
    <dbReference type="NCBI Taxonomy" id="344612"/>
    <lineage>
        <taxon>Eukaryota</taxon>
        <taxon>Fungi</taxon>
        <taxon>Dikarya</taxon>
        <taxon>Ascomycota</taxon>
        <taxon>Pezizomycotina</taxon>
        <taxon>Eurotiomycetes</taxon>
        <taxon>Eurotiomycetidae</taxon>
        <taxon>Eurotiales</taxon>
        <taxon>Aspergillaceae</taxon>
        <taxon>Aspergillus</taxon>
        <taxon>Aspergillus subgen. Fumigati</taxon>
    </lineage>
</organism>
<dbReference type="SMART" id="SM00317">
    <property type="entry name" value="SET"/>
    <property type="match status" value="1"/>
</dbReference>
<dbReference type="AlphaFoldDB" id="A1CSU1"/>
<dbReference type="InterPro" id="IPR053185">
    <property type="entry name" value="SET_domain_protein"/>
</dbReference>
<dbReference type="KEGG" id="act:ACLA_080620"/>
<feature type="region of interest" description="Disordered" evidence="1">
    <location>
        <begin position="522"/>
        <end position="562"/>
    </location>
</feature>
<dbReference type="eggNOG" id="KOG2084">
    <property type="taxonomic scope" value="Eukaryota"/>
</dbReference>
<dbReference type="OMA" id="AMGEEWH"/>
<dbReference type="HOGENOM" id="CLU_438027_0_0_1"/>
<protein>
    <recommendedName>
        <fullName evidence="2">SET domain-containing protein</fullName>
    </recommendedName>
</protein>
<dbReference type="OrthoDB" id="438641at2759"/>
<dbReference type="Pfam" id="PF00856">
    <property type="entry name" value="SET"/>
    <property type="match status" value="1"/>
</dbReference>
<dbReference type="GeneID" id="4700122"/>
<feature type="domain" description="SET" evidence="2">
    <location>
        <begin position="54"/>
        <end position="229"/>
    </location>
</feature>
<evidence type="ECO:0000313" key="3">
    <source>
        <dbReference type="EMBL" id="EAW06378.1"/>
    </source>
</evidence>
<reference evidence="3 4" key="1">
    <citation type="journal article" date="2008" name="PLoS Genet.">
        <title>Genomic islands in the pathogenic filamentous fungus Aspergillus fumigatus.</title>
        <authorList>
            <person name="Fedorova N.D."/>
            <person name="Khaldi N."/>
            <person name="Joardar V.S."/>
            <person name="Maiti R."/>
            <person name="Amedeo P."/>
            <person name="Anderson M.J."/>
            <person name="Crabtree J."/>
            <person name="Silva J.C."/>
            <person name="Badger J.H."/>
            <person name="Albarraq A."/>
            <person name="Angiuoli S."/>
            <person name="Bussey H."/>
            <person name="Bowyer P."/>
            <person name="Cotty P.J."/>
            <person name="Dyer P.S."/>
            <person name="Egan A."/>
            <person name="Galens K."/>
            <person name="Fraser-Liggett C.M."/>
            <person name="Haas B.J."/>
            <person name="Inman J.M."/>
            <person name="Kent R."/>
            <person name="Lemieux S."/>
            <person name="Malavazi I."/>
            <person name="Orvis J."/>
            <person name="Roemer T."/>
            <person name="Ronning C.M."/>
            <person name="Sundaram J.P."/>
            <person name="Sutton G."/>
            <person name="Turner G."/>
            <person name="Venter J.C."/>
            <person name="White O.R."/>
            <person name="Whitty B.R."/>
            <person name="Youngman P."/>
            <person name="Wolfe K.H."/>
            <person name="Goldman G.H."/>
            <person name="Wortman J.R."/>
            <person name="Jiang B."/>
            <person name="Denning D.W."/>
            <person name="Nierman W.C."/>
        </authorList>
    </citation>
    <scope>NUCLEOTIDE SEQUENCE [LARGE SCALE GENOMIC DNA]</scope>
    <source>
        <strain evidence="4">ATCC 1007 / CBS 513.65 / DSM 816 / NCTC 3887 / NRRL 1</strain>
    </source>
</reference>
<evidence type="ECO:0000313" key="4">
    <source>
        <dbReference type="Proteomes" id="UP000006701"/>
    </source>
</evidence>
<dbReference type="STRING" id="344612.A1CSU1"/>
<sequence>MALVKPVILQCLEHAKRCGDSEVEAEAEAETEAAEGIDLVGGPLALPAPLPGEPDAALSAHTYEHAVRKKAISKDLGYGLVATEDIPAGSVIFADRVACIGAEELARWKTPEAGNKLVAAKVKAMGEEWHRAFLALPNHQPRVGNEYAQIWRRYQMVAVRKRARVMVVGPKMGLVNHSCMPNAFLYYALRFPKNKRGEEDKSKQPTIGRAVVRASVDIKPGDEITISYFYPKGEHSVRQLMSSMYCQFWCYCPQCSQPGPEIEKMLERYYQLQLIFEDADIVYKRPAVAYKTAYSLIKLFKDLKVNDPRVIQPWIFCAMIAGFNSDLGRALQFLIKAHTLILQLQCPNGHLYDRVSCWMQTIALMPGFGATTRGLSSMTDGYHMARDREHFHDVLFMLDAEPDEYIRLHRYRRLPDCQVKEGESRFAVRFDAEDMSRKRFEDEEPDPVKIKPWWVIPEGDRATEQNAKPQKKKKGSQEGKEQRQRKRAVNKIPKPRNPDCIEPEKDFLDICRELLTEFLAEERKKKEQTKNQEEQEDPEGQQEDANRPGVRRQGVRLQGLRGRLKPNLQISLPFHQRVHQPMVQPMIQPMVQPTMRKGPAKKAVVVNKAPVSSFKLEESATLEM</sequence>
<evidence type="ECO:0000256" key="1">
    <source>
        <dbReference type="SAM" id="MobiDB-lite"/>
    </source>
</evidence>
<feature type="compositionally biased region" description="Basic and acidic residues" evidence="1">
    <location>
        <begin position="522"/>
        <end position="533"/>
    </location>
</feature>
<name>A1CSU1_ASPCL</name>
<proteinExistence type="predicted"/>
<keyword evidence="4" id="KW-1185">Reference proteome</keyword>
<dbReference type="PANTHER" id="PTHR47332:SF4">
    <property type="entry name" value="SET DOMAIN-CONTAINING PROTEIN 5"/>
    <property type="match status" value="1"/>
</dbReference>
<gene>
    <name evidence="3" type="ORF">ACLA_080620</name>
</gene>
<dbReference type="RefSeq" id="XP_001267804.1">
    <property type="nucleotide sequence ID" value="XM_001267803.1"/>
</dbReference>
<feature type="region of interest" description="Disordered" evidence="1">
    <location>
        <begin position="451"/>
        <end position="502"/>
    </location>
</feature>
<dbReference type="SUPFAM" id="SSF82199">
    <property type="entry name" value="SET domain"/>
    <property type="match status" value="1"/>
</dbReference>
<dbReference type="PANTHER" id="PTHR47332">
    <property type="entry name" value="SET DOMAIN-CONTAINING PROTEIN 5"/>
    <property type="match status" value="1"/>
</dbReference>
<dbReference type="EMBL" id="DS027060">
    <property type="protein sequence ID" value="EAW06378.1"/>
    <property type="molecule type" value="Genomic_DNA"/>
</dbReference>
<dbReference type="Gene3D" id="2.170.270.10">
    <property type="entry name" value="SET domain"/>
    <property type="match status" value="1"/>
</dbReference>
<dbReference type="PROSITE" id="PS50280">
    <property type="entry name" value="SET"/>
    <property type="match status" value="1"/>
</dbReference>
<accession>A1CSU1</accession>
<dbReference type="Proteomes" id="UP000006701">
    <property type="component" value="Unassembled WGS sequence"/>
</dbReference>
<dbReference type="CDD" id="cd20071">
    <property type="entry name" value="SET_SMYD"/>
    <property type="match status" value="1"/>
</dbReference>
<evidence type="ECO:0000259" key="2">
    <source>
        <dbReference type="PROSITE" id="PS50280"/>
    </source>
</evidence>
<dbReference type="InterPro" id="IPR001214">
    <property type="entry name" value="SET_dom"/>
</dbReference>
<dbReference type="InterPro" id="IPR046341">
    <property type="entry name" value="SET_dom_sf"/>
</dbReference>